<evidence type="ECO:0000256" key="20">
    <source>
        <dbReference type="SAM" id="MobiDB-lite"/>
    </source>
</evidence>
<feature type="region of interest" description="Disordered" evidence="20">
    <location>
        <begin position="404"/>
        <end position="424"/>
    </location>
</feature>
<dbReference type="InterPro" id="IPR001264">
    <property type="entry name" value="Glyco_trans_51"/>
</dbReference>
<dbReference type="InterPro" id="IPR050396">
    <property type="entry name" value="Glycosyltr_51/Transpeptidase"/>
</dbReference>
<comment type="pathway">
    <text evidence="19">Glycan biosynthesis.</text>
</comment>
<feature type="transmembrane region" description="Helical" evidence="21">
    <location>
        <begin position="20"/>
        <end position="40"/>
    </location>
</feature>
<evidence type="ECO:0000313" key="25">
    <source>
        <dbReference type="Proteomes" id="UP000253934"/>
    </source>
</evidence>
<keyword evidence="7" id="KW-0328">Glycosyltransferase</keyword>
<dbReference type="InterPro" id="IPR023346">
    <property type="entry name" value="Lysozyme-like_dom_sf"/>
</dbReference>
<accession>A0A369KRR2</accession>
<feature type="domain" description="Penicillin-binding protein transpeptidase" evidence="22">
    <location>
        <begin position="487"/>
        <end position="763"/>
    </location>
</feature>
<protein>
    <recommendedName>
        <fullName evidence="17">peptidoglycan glycosyltransferase</fullName>
        <ecNumber evidence="17">2.4.99.28</ecNumber>
    </recommendedName>
</protein>
<dbReference type="GO" id="GO:0004180">
    <property type="term" value="F:carboxypeptidase activity"/>
    <property type="evidence" value="ECO:0007669"/>
    <property type="project" value="UniProtKB-KW"/>
</dbReference>
<proteinExistence type="inferred from homology"/>
<keyword evidence="25" id="KW-1185">Reference proteome</keyword>
<evidence type="ECO:0000256" key="12">
    <source>
        <dbReference type="ARBA" id="ARBA00022984"/>
    </source>
</evidence>
<dbReference type="Pfam" id="PF00912">
    <property type="entry name" value="Transgly"/>
    <property type="match status" value="1"/>
</dbReference>
<dbReference type="GO" id="GO:0008360">
    <property type="term" value="P:regulation of cell shape"/>
    <property type="evidence" value="ECO:0007669"/>
    <property type="project" value="UniProtKB-KW"/>
</dbReference>
<evidence type="ECO:0000256" key="1">
    <source>
        <dbReference type="ARBA" id="ARBA00004370"/>
    </source>
</evidence>
<dbReference type="InterPro" id="IPR012338">
    <property type="entry name" value="Beta-lactam/transpept-like"/>
</dbReference>
<dbReference type="SUPFAM" id="SSF53955">
    <property type="entry name" value="Lysozyme-like"/>
    <property type="match status" value="1"/>
</dbReference>
<gene>
    <name evidence="24" type="ORF">DCC88_10330</name>
</gene>
<sequence>MFERYKQFIEKNAKVFSLFLRKYIILIYAIFIITSILIAYKFHKIFVSLPSLDKLTNYEPSIPTVIYSQDVVKIAEIFEERRYPVFINEMSPFLKNAFIAAEDADFYNHHGLDLKGFLRALFHFATFSNQKQGGSTITQQLAKNVLLSKERTIVRKVKDIIVARQIEEAFTKDKILELYLNTIYLGNGSYGVEAASENYFRKSNIKLTLAESAIIAGLAPAPSTYDPTENLAVAKQRQLYVLERMLKNDMITNRQYEAAIKEELTFYKAESPNNKIAPHFVAEVKKQLEKQLEVNNIGTSGLSVYTTLNTKIQNAAKNAVQTFSEQYQSRKSFKGPIKRHGDKYKDKIKELAKSPLSETEYERAIVVGIEESLRAVGIVTQKGIGVLLYEDMMWAINSVRVDKKNDKNNEKNNDKKDNEPEEPDINKILKIGDEIHIKRVNKNMHQRILKDKKFLTTMTGFSKYFENPDKDKLQRYTLTDSLGIEAAAFVMDSHTGEVLAMVGGDQFLQSQFNRATQAKRQVGSSVKPLYYSYAIDSGFSPASKIDSPTIDLDGWQPGNYGGKESGRTTLLQSLTQSFNIPSVFLYQLLGTTKVTKHLSRYGFNWPYSDLSMALGAGTSTLLKMVQSYTVFPNQGKLSLAYYIQEIVDRNGNVIFSAKNSKIYAFNVNPPFPEDAPYLPGKTELTNETDTTLQMISPQSAYVTLQMLRSTVLYGTGQGAQGLSLYVGGKTGTTNGNADAWFLGVASQLVGGVWVGYDDNSKTLGGGGTGSGMAVPIWRSMMQTAIQVYPLQYWVRPKGVHEIRINKDSGDLSTGSDAVSVFVIDGTEPGGVYSRNAFEEKENGLDNHLELSISPEKKESTSIVSPHSG</sequence>
<evidence type="ECO:0000256" key="10">
    <source>
        <dbReference type="ARBA" id="ARBA00022801"/>
    </source>
</evidence>
<dbReference type="AlphaFoldDB" id="A0A369KRR2"/>
<name>A0A369KRR2_9BACT</name>
<keyword evidence="15" id="KW-0511">Multifunctional enzyme</keyword>
<comment type="subcellular location">
    <subcellularLocation>
        <location evidence="1">Membrane</location>
    </subcellularLocation>
</comment>
<dbReference type="FunFam" id="1.10.3810.10:FF:000003">
    <property type="entry name" value="Penicillin-binding protein 1a"/>
    <property type="match status" value="1"/>
</dbReference>
<dbReference type="Proteomes" id="UP000253934">
    <property type="component" value="Unassembled WGS sequence"/>
</dbReference>
<comment type="pathway">
    <text evidence="2">Cell wall biogenesis; peptidoglycan biosynthesis.</text>
</comment>
<dbReference type="GO" id="GO:0016020">
    <property type="term" value="C:membrane"/>
    <property type="evidence" value="ECO:0007669"/>
    <property type="project" value="UniProtKB-SubCell"/>
</dbReference>
<keyword evidence="16" id="KW-0961">Cell wall biogenesis/degradation</keyword>
<evidence type="ECO:0000256" key="18">
    <source>
        <dbReference type="ARBA" id="ARBA00049902"/>
    </source>
</evidence>
<dbReference type="SUPFAM" id="SSF56601">
    <property type="entry name" value="beta-lactamase/transpeptidase-like"/>
    <property type="match status" value="1"/>
</dbReference>
<evidence type="ECO:0000256" key="9">
    <source>
        <dbReference type="ARBA" id="ARBA00022692"/>
    </source>
</evidence>
<dbReference type="Gene3D" id="3.40.710.10">
    <property type="entry name" value="DD-peptidase/beta-lactamase superfamily"/>
    <property type="match status" value="2"/>
</dbReference>
<comment type="similarity">
    <text evidence="3">In the C-terminal section; belongs to the transpeptidase family.</text>
</comment>
<dbReference type="Pfam" id="PF00905">
    <property type="entry name" value="Transpeptidase"/>
    <property type="match status" value="1"/>
</dbReference>
<evidence type="ECO:0000256" key="2">
    <source>
        <dbReference type="ARBA" id="ARBA00004752"/>
    </source>
</evidence>
<dbReference type="PANTHER" id="PTHR32282:SF27">
    <property type="entry name" value="PENICILLIN-BINDING PROTEIN 1A"/>
    <property type="match status" value="1"/>
</dbReference>
<dbReference type="InterPro" id="IPR001460">
    <property type="entry name" value="PCN-bd_Tpept"/>
</dbReference>
<comment type="caution">
    <text evidence="24">The sequence shown here is derived from an EMBL/GenBank/DDBJ whole genome shotgun (WGS) entry which is preliminary data.</text>
</comment>
<keyword evidence="5" id="KW-0121">Carboxypeptidase</keyword>
<dbReference type="UniPathway" id="UPA00219"/>
<dbReference type="EMBL" id="QOVW01000087">
    <property type="protein sequence ID" value="RDB35395.1"/>
    <property type="molecule type" value="Genomic_DNA"/>
</dbReference>
<organism evidence="24 25">
    <name type="scientific">Spirobacillus cienkowskii</name>
    <dbReference type="NCBI Taxonomy" id="495820"/>
    <lineage>
        <taxon>Bacteria</taxon>
        <taxon>Pseudomonadati</taxon>
        <taxon>Bdellovibrionota</taxon>
        <taxon>Oligoflexia</taxon>
        <taxon>Silvanigrellales</taxon>
        <taxon>Spirobacillus</taxon>
    </lineage>
</organism>
<dbReference type="InterPro" id="IPR036950">
    <property type="entry name" value="PBP_transglycosylase"/>
</dbReference>
<keyword evidence="13 21" id="KW-1133">Transmembrane helix</keyword>
<evidence type="ECO:0000256" key="13">
    <source>
        <dbReference type="ARBA" id="ARBA00022989"/>
    </source>
</evidence>
<dbReference type="GO" id="GO:0006508">
    <property type="term" value="P:proteolysis"/>
    <property type="evidence" value="ECO:0007669"/>
    <property type="project" value="UniProtKB-KW"/>
</dbReference>
<dbReference type="GO" id="GO:0009252">
    <property type="term" value="P:peptidoglycan biosynthetic process"/>
    <property type="evidence" value="ECO:0007669"/>
    <property type="project" value="UniProtKB-UniPathway"/>
</dbReference>
<evidence type="ECO:0000259" key="22">
    <source>
        <dbReference type="Pfam" id="PF00905"/>
    </source>
</evidence>
<evidence type="ECO:0000259" key="23">
    <source>
        <dbReference type="Pfam" id="PF00912"/>
    </source>
</evidence>
<keyword evidence="14 21" id="KW-0472">Membrane</keyword>
<dbReference type="GO" id="GO:0030288">
    <property type="term" value="C:outer membrane-bounded periplasmic space"/>
    <property type="evidence" value="ECO:0007669"/>
    <property type="project" value="TreeGrafter"/>
</dbReference>
<keyword evidence="10" id="KW-0378">Hydrolase</keyword>
<evidence type="ECO:0000256" key="16">
    <source>
        <dbReference type="ARBA" id="ARBA00023316"/>
    </source>
</evidence>
<evidence type="ECO:0000256" key="3">
    <source>
        <dbReference type="ARBA" id="ARBA00007090"/>
    </source>
</evidence>
<dbReference type="NCBIfam" id="TIGR02074">
    <property type="entry name" value="PBP_1a_fam"/>
    <property type="match status" value="1"/>
</dbReference>
<dbReference type="PANTHER" id="PTHR32282">
    <property type="entry name" value="BINDING PROTEIN TRANSPEPTIDASE, PUTATIVE-RELATED"/>
    <property type="match status" value="1"/>
</dbReference>
<evidence type="ECO:0000256" key="4">
    <source>
        <dbReference type="ARBA" id="ARBA00007739"/>
    </source>
</evidence>
<evidence type="ECO:0000256" key="8">
    <source>
        <dbReference type="ARBA" id="ARBA00022679"/>
    </source>
</evidence>
<keyword evidence="9 21" id="KW-0812">Transmembrane</keyword>
<evidence type="ECO:0000256" key="19">
    <source>
        <dbReference type="ARBA" id="ARBA00060592"/>
    </source>
</evidence>
<evidence type="ECO:0000256" key="15">
    <source>
        <dbReference type="ARBA" id="ARBA00023268"/>
    </source>
</evidence>
<dbReference type="GO" id="GO:0071555">
    <property type="term" value="P:cell wall organization"/>
    <property type="evidence" value="ECO:0007669"/>
    <property type="project" value="UniProtKB-KW"/>
</dbReference>
<evidence type="ECO:0000256" key="14">
    <source>
        <dbReference type="ARBA" id="ARBA00023136"/>
    </source>
</evidence>
<dbReference type="GO" id="GO:0008658">
    <property type="term" value="F:penicillin binding"/>
    <property type="evidence" value="ECO:0007669"/>
    <property type="project" value="InterPro"/>
</dbReference>
<comment type="similarity">
    <text evidence="4">In the N-terminal section; belongs to the glycosyltransferase 51 family.</text>
</comment>
<keyword evidence="12" id="KW-0573">Peptidoglycan synthesis</keyword>
<evidence type="ECO:0000256" key="7">
    <source>
        <dbReference type="ARBA" id="ARBA00022676"/>
    </source>
</evidence>
<dbReference type="EC" id="2.4.99.28" evidence="17"/>
<evidence type="ECO:0000256" key="21">
    <source>
        <dbReference type="SAM" id="Phobius"/>
    </source>
</evidence>
<evidence type="ECO:0000256" key="17">
    <source>
        <dbReference type="ARBA" id="ARBA00044770"/>
    </source>
</evidence>
<comment type="catalytic activity">
    <reaction evidence="18">
        <text>[GlcNAc-(1-&gt;4)-Mur2Ac(oyl-L-Ala-gamma-D-Glu-L-Lys-D-Ala-D-Ala)](n)-di-trans,octa-cis-undecaprenyl diphosphate + beta-D-GlcNAc-(1-&gt;4)-Mur2Ac(oyl-L-Ala-gamma-D-Glu-L-Lys-D-Ala-D-Ala)-di-trans,octa-cis-undecaprenyl diphosphate = [GlcNAc-(1-&gt;4)-Mur2Ac(oyl-L-Ala-gamma-D-Glu-L-Lys-D-Ala-D-Ala)](n+1)-di-trans,octa-cis-undecaprenyl diphosphate + di-trans,octa-cis-undecaprenyl diphosphate + H(+)</text>
        <dbReference type="Rhea" id="RHEA:23708"/>
        <dbReference type="Rhea" id="RHEA-COMP:9602"/>
        <dbReference type="Rhea" id="RHEA-COMP:9603"/>
        <dbReference type="ChEBI" id="CHEBI:15378"/>
        <dbReference type="ChEBI" id="CHEBI:58405"/>
        <dbReference type="ChEBI" id="CHEBI:60033"/>
        <dbReference type="ChEBI" id="CHEBI:78435"/>
        <dbReference type="EC" id="2.4.99.28"/>
    </reaction>
</comment>
<feature type="domain" description="Glycosyl transferase family 51" evidence="23">
    <location>
        <begin position="74"/>
        <end position="245"/>
    </location>
</feature>
<keyword evidence="8" id="KW-0808">Transferase</keyword>
<evidence type="ECO:0000256" key="6">
    <source>
        <dbReference type="ARBA" id="ARBA00022670"/>
    </source>
</evidence>
<dbReference type="Gene3D" id="1.10.3810.10">
    <property type="entry name" value="Biosynthetic peptidoglycan transglycosylase-like"/>
    <property type="match status" value="1"/>
</dbReference>
<evidence type="ECO:0000256" key="11">
    <source>
        <dbReference type="ARBA" id="ARBA00022960"/>
    </source>
</evidence>
<dbReference type="GO" id="GO:0008955">
    <property type="term" value="F:peptidoglycan glycosyltransferase activity"/>
    <property type="evidence" value="ECO:0007669"/>
    <property type="project" value="UniProtKB-EC"/>
</dbReference>
<keyword evidence="6" id="KW-0645">Protease</keyword>
<evidence type="ECO:0000313" key="24">
    <source>
        <dbReference type="EMBL" id="RDB35395.1"/>
    </source>
</evidence>
<evidence type="ECO:0000256" key="5">
    <source>
        <dbReference type="ARBA" id="ARBA00022645"/>
    </source>
</evidence>
<reference evidence="24" key="1">
    <citation type="submission" date="2018-04" db="EMBL/GenBank/DDBJ databases">
        <title>Draft genome sequence of the Candidatus Spirobacillus cienkowskii, a pathogen of freshwater Daphnia species, reconstructed from hemolymph metagenomic reads.</title>
        <authorList>
            <person name="Bresciani L."/>
            <person name="Lemos L.N."/>
            <person name="Wale N."/>
            <person name="Lin J.Y."/>
            <person name="Fernandes G.R."/>
            <person name="Duffy M.A."/>
            <person name="Rodrigues J.M."/>
        </authorList>
    </citation>
    <scope>NUCLEOTIDE SEQUENCE [LARGE SCALE GENOMIC DNA]</scope>
    <source>
        <strain evidence="24">Binning01</strain>
    </source>
</reference>
<keyword evidence="11" id="KW-0133">Cell shape</keyword>